<dbReference type="EMBL" id="JANPWB010000007">
    <property type="protein sequence ID" value="KAJ1170363.1"/>
    <property type="molecule type" value="Genomic_DNA"/>
</dbReference>
<dbReference type="AlphaFoldDB" id="A0AAV7T2T9"/>
<reference evidence="1" key="1">
    <citation type="journal article" date="2022" name="bioRxiv">
        <title>Sequencing and chromosome-scale assembly of the giantPleurodeles waltlgenome.</title>
        <authorList>
            <person name="Brown T."/>
            <person name="Elewa A."/>
            <person name="Iarovenko S."/>
            <person name="Subramanian E."/>
            <person name="Araus A.J."/>
            <person name="Petzold A."/>
            <person name="Susuki M."/>
            <person name="Suzuki K.-i.T."/>
            <person name="Hayashi T."/>
            <person name="Toyoda A."/>
            <person name="Oliveira C."/>
            <person name="Osipova E."/>
            <person name="Leigh N.D."/>
            <person name="Simon A."/>
            <person name="Yun M.H."/>
        </authorList>
    </citation>
    <scope>NUCLEOTIDE SEQUENCE</scope>
    <source>
        <strain evidence="1">20211129_DDA</strain>
        <tissue evidence="1">Liver</tissue>
    </source>
</reference>
<name>A0AAV7T2T9_PLEWA</name>
<dbReference type="Proteomes" id="UP001066276">
    <property type="component" value="Chromosome 4_1"/>
</dbReference>
<evidence type="ECO:0000313" key="1">
    <source>
        <dbReference type="EMBL" id="KAJ1170363.1"/>
    </source>
</evidence>
<evidence type="ECO:0000313" key="2">
    <source>
        <dbReference type="Proteomes" id="UP001066276"/>
    </source>
</evidence>
<accession>A0AAV7T2T9</accession>
<organism evidence="1 2">
    <name type="scientific">Pleurodeles waltl</name>
    <name type="common">Iberian ribbed newt</name>
    <dbReference type="NCBI Taxonomy" id="8319"/>
    <lineage>
        <taxon>Eukaryota</taxon>
        <taxon>Metazoa</taxon>
        <taxon>Chordata</taxon>
        <taxon>Craniata</taxon>
        <taxon>Vertebrata</taxon>
        <taxon>Euteleostomi</taxon>
        <taxon>Amphibia</taxon>
        <taxon>Batrachia</taxon>
        <taxon>Caudata</taxon>
        <taxon>Salamandroidea</taxon>
        <taxon>Salamandridae</taxon>
        <taxon>Pleurodelinae</taxon>
        <taxon>Pleurodeles</taxon>
    </lineage>
</organism>
<protein>
    <submittedName>
        <fullName evidence="1">Uncharacterized protein</fullName>
    </submittedName>
</protein>
<keyword evidence="2" id="KW-1185">Reference proteome</keyword>
<comment type="caution">
    <text evidence="1">The sequence shown here is derived from an EMBL/GenBank/DDBJ whole genome shotgun (WGS) entry which is preliminary data.</text>
</comment>
<gene>
    <name evidence="1" type="ORF">NDU88_002240</name>
</gene>
<sequence>MIVEVGGGQKLSISGQGAANPAQRACLQSPPDFKMTSAVRDEPEVIIIAGGSVVCMAAGSPLGAPGLVITEALVVD</sequence>
<proteinExistence type="predicted"/>